<keyword evidence="1" id="KW-0812">Transmembrane</keyword>
<protein>
    <submittedName>
        <fullName evidence="2">Uncharacterized protein</fullName>
    </submittedName>
</protein>
<organism evidence="2">
    <name type="scientific">hydrothermal vent metagenome</name>
    <dbReference type="NCBI Taxonomy" id="652676"/>
    <lineage>
        <taxon>unclassified sequences</taxon>
        <taxon>metagenomes</taxon>
        <taxon>ecological metagenomes</taxon>
    </lineage>
</organism>
<proteinExistence type="predicted"/>
<evidence type="ECO:0000313" key="2">
    <source>
        <dbReference type="EMBL" id="VAW84350.1"/>
    </source>
</evidence>
<name>A0A3B0Z5T4_9ZZZZ</name>
<keyword evidence="1" id="KW-0472">Membrane</keyword>
<dbReference type="AlphaFoldDB" id="A0A3B0Z5T4"/>
<accession>A0A3B0Z5T4</accession>
<reference evidence="2" key="1">
    <citation type="submission" date="2018-06" db="EMBL/GenBank/DDBJ databases">
        <authorList>
            <person name="Zhirakovskaya E."/>
        </authorList>
    </citation>
    <scope>NUCLEOTIDE SEQUENCE</scope>
</reference>
<gene>
    <name evidence="2" type="ORF">MNBD_GAMMA16-1921</name>
</gene>
<keyword evidence="1" id="KW-1133">Transmembrane helix</keyword>
<sequence>FQMLFLDKPVDFKEIFVIGGIFSLAGIPIYLVLIMPVYSILLKVIQFPIVVTFPSAATIIMLLLFAFFTTKEWKLNNLYKLRTALVSIWTFRLRKNGALVS</sequence>
<feature type="transmembrane region" description="Helical" evidence="1">
    <location>
        <begin position="15"/>
        <end position="35"/>
    </location>
</feature>
<evidence type="ECO:0000256" key="1">
    <source>
        <dbReference type="SAM" id="Phobius"/>
    </source>
</evidence>
<dbReference type="EMBL" id="UOFO01000042">
    <property type="protein sequence ID" value="VAW84350.1"/>
    <property type="molecule type" value="Genomic_DNA"/>
</dbReference>
<feature type="transmembrane region" description="Helical" evidence="1">
    <location>
        <begin position="47"/>
        <end position="68"/>
    </location>
</feature>
<feature type="non-terminal residue" evidence="2">
    <location>
        <position position="1"/>
    </location>
</feature>